<proteinExistence type="predicted"/>
<dbReference type="AlphaFoldDB" id="A0AAU7Q5R1"/>
<reference evidence="2" key="1">
    <citation type="submission" date="2024-06" db="EMBL/GenBank/DDBJ databases">
        <authorList>
            <person name="Coelho C."/>
            <person name="Bento M."/>
            <person name="Garcia E."/>
            <person name="Camelo A."/>
            <person name="Brandao I."/>
            <person name="Espirito Santo C."/>
            <person name="Trovao J."/>
            <person name="Verissimo A."/>
            <person name="Costa J."/>
            <person name="Tiago I."/>
        </authorList>
    </citation>
    <scope>NUCLEOTIDE SEQUENCE</scope>
    <source>
        <strain evidence="2">KWT182</strain>
    </source>
</reference>
<protein>
    <submittedName>
        <fullName evidence="2">YebY family protein</fullName>
    </submittedName>
</protein>
<feature type="signal peptide" evidence="1">
    <location>
        <begin position="1"/>
        <end position="19"/>
    </location>
</feature>
<gene>
    <name evidence="2" type="ORF">ABK905_16350</name>
</gene>
<evidence type="ECO:0000313" key="2">
    <source>
        <dbReference type="EMBL" id="XBS68323.1"/>
    </source>
</evidence>
<name>A0AAU7Q5R1_9GAMM</name>
<evidence type="ECO:0000256" key="1">
    <source>
        <dbReference type="SAM" id="SignalP"/>
    </source>
</evidence>
<dbReference type="InterPro" id="IPR019648">
    <property type="entry name" value="YebY"/>
</dbReference>
<dbReference type="EMBL" id="CP157947">
    <property type="protein sequence ID" value="XBS68323.1"/>
    <property type="molecule type" value="Genomic_DNA"/>
</dbReference>
<keyword evidence="1" id="KW-0732">Signal</keyword>
<organism evidence="2">
    <name type="scientific">Acerihabitans sp. KWT182</name>
    <dbReference type="NCBI Taxonomy" id="3157919"/>
    <lineage>
        <taxon>Bacteria</taxon>
        <taxon>Pseudomonadati</taxon>
        <taxon>Pseudomonadota</taxon>
        <taxon>Gammaproteobacteria</taxon>
        <taxon>Enterobacterales</taxon>
        <taxon>Pectobacteriaceae</taxon>
        <taxon>Acerihabitans</taxon>
    </lineage>
</organism>
<dbReference type="Pfam" id="PF10709">
    <property type="entry name" value="DUF2511"/>
    <property type="match status" value="1"/>
</dbReference>
<accession>A0AAU7Q5R1</accession>
<feature type="chain" id="PRO_5043683587" evidence="1">
    <location>
        <begin position="20"/>
        <end position="114"/>
    </location>
</feature>
<sequence length="114" mass="12564">MKIRFLILPIALIAQAAGAAQIVTVSKFQYGKQWAFQQEELQLLCRADQSLFALNMSTLMQYPLNDKAKSEMLSGQVKAVPVETILLDDPAKPGQKMSIAPFAARARQLCNQPG</sequence>